<dbReference type="AlphaFoldDB" id="U5D0E5"/>
<dbReference type="EMBL" id="KI392502">
    <property type="protein sequence ID" value="ERN15710.1"/>
    <property type="molecule type" value="Genomic_DNA"/>
</dbReference>
<name>U5D0E5_AMBTC</name>
<sequence>MGGLMNNLKAFLDSLKAWGTLRCWTTSYGAMKHYFGAIHAIEKIQLAFVQFTSQRCSGEEYWFATLQGLR</sequence>
<reference evidence="2" key="1">
    <citation type="journal article" date="2013" name="Science">
        <title>The Amborella genome and the evolution of flowering plants.</title>
        <authorList>
            <consortium name="Amborella Genome Project"/>
        </authorList>
    </citation>
    <scope>NUCLEOTIDE SEQUENCE [LARGE SCALE GENOMIC DNA]</scope>
</reference>
<dbReference type="Gramene" id="ERN15710">
    <property type="protein sequence ID" value="ERN15710"/>
    <property type="gene ID" value="AMTR_s00048p00232010"/>
</dbReference>
<evidence type="ECO:0000313" key="1">
    <source>
        <dbReference type="EMBL" id="ERN15710.1"/>
    </source>
</evidence>
<accession>U5D0E5</accession>
<protein>
    <submittedName>
        <fullName evidence="1">Uncharacterized protein</fullName>
    </submittedName>
</protein>
<dbReference type="Proteomes" id="UP000017836">
    <property type="component" value="Unassembled WGS sequence"/>
</dbReference>
<gene>
    <name evidence="1" type="ORF">AMTR_s00048p00232010</name>
</gene>
<organism evidence="1 2">
    <name type="scientific">Amborella trichopoda</name>
    <dbReference type="NCBI Taxonomy" id="13333"/>
    <lineage>
        <taxon>Eukaryota</taxon>
        <taxon>Viridiplantae</taxon>
        <taxon>Streptophyta</taxon>
        <taxon>Embryophyta</taxon>
        <taxon>Tracheophyta</taxon>
        <taxon>Spermatophyta</taxon>
        <taxon>Magnoliopsida</taxon>
        <taxon>Amborellales</taxon>
        <taxon>Amborellaceae</taxon>
        <taxon>Amborella</taxon>
    </lineage>
</organism>
<proteinExistence type="predicted"/>
<keyword evidence="2" id="KW-1185">Reference proteome</keyword>
<dbReference type="HOGENOM" id="CLU_2761167_0_0_1"/>
<evidence type="ECO:0000313" key="2">
    <source>
        <dbReference type="Proteomes" id="UP000017836"/>
    </source>
</evidence>